<evidence type="ECO:0000313" key="1">
    <source>
        <dbReference type="EMBL" id="SVD22815.1"/>
    </source>
</evidence>
<organism evidence="1">
    <name type="scientific">marine metagenome</name>
    <dbReference type="NCBI Taxonomy" id="408172"/>
    <lineage>
        <taxon>unclassified sequences</taxon>
        <taxon>metagenomes</taxon>
        <taxon>ecological metagenomes</taxon>
    </lineage>
</organism>
<accession>A0A382TLZ3</accession>
<feature type="non-terminal residue" evidence="1">
    <location>
        <position position="55"/>
    </location>
</feature>
<reference evidence="1" key="1">
    <citation type="submission" date="2018-05" db="EMBL/GenBank/DDBJ databases">
        <authorList>
            <person name="Lanie J.A."/>
            <person name="Ng W.-L."/>
            <person name="Kazmierczak K.M."/>
            <person name="Andrzejewski T.M."/>
            <person name="Davidsen T.M."/>
            <person name="Wayne K.J."/>
            <person name="Tettelin H."/>
            <person name="Glass J.I."/>
            <person name="Rusch D."/>
            <person name="Podicherti R."/>
            <person name="Tsui H.-C.T."/>
            <person name="Winkler M.E."/>
        </authorList>
    </citation>
    <scope>NUCLEOTIDE SEQUENCE</scope>
</reference>
<dbReference type="AlphaFoldDB" id="A0A382TLZ3"/>
<dbReference type="Gene3D" id="3.20.20.120">
    <property type="entry name" value="Enolase-like C-terminal domain"/>
    <property type="match status" value="1"/>
</dbReference>
<sequence length="55" mass="5962">MLTAPHGPFGPIMVASCIQAMASHPGFLILEYPWGLTPQRPDLTIPGECVENSRI</sequence>
<dbReference type="EMBL" id="UINC01137461">
    <property type="protein sequence ID" value="SVD22815.1"/>
    <property type="molecule type" value="Genomic_DNA"/>
</dbReference>
<protein>
    <submittedName>
        <fullName evidence="1">Uncharacterized protein</fullName>
    </submittedName>
</protein>
<name>A0A382TLZ3_9ZZZZ</name>
<proteinExistence type="predicted"/>
<dbReference type="InterPro" id="IPR036849">
    <property type="entry name" value="Enolase-like_C_sf"/>
</dbReference>
<gene>
    <name evidence="1" type="ORF">METZ01_LOCUS375669</name>
</gene>